<accession>A0A814RNQ0</accession>
<gene>
    <name evidence="4" type="ORF">JBS370_LOCUS15084</name>
    <name evidence="3" type="ORF">ZHD862_LOCUS19343</name>
</gene>
<protein>
    <recommendedName>
        <fullName evidence="2">EF-hand domain-containing protein</fullName>
    </recommendedName>
</protein>
<organism evidence="3 5">
    <name type="scientific">Rotaria sordida</name>
    <dbReference type="NCBI Taxonomy" id="392033"/>
    <lineage>
        <taxon>Eukaryota</taxon>
        <taxon>Metazoa</taxon>
        <taxon>Spiralia</taxon>
        <taxon>Gnathifera</taxon>
        <taxon>Rotifera</taxon>
        <taxon>Eurotatoria</taxon>
        <taxon>Bdelloidea</taxon>
        <taxon>Philodinida</taxon>
        <taxon>Philodinidae</taxon>
        <taxon>Rotaria</taxon>
    </lineage>
</organism>
<dbReference type="InterPro" id="IPR011992">
    <property type="entry name" value="EF-hand-dom_pair"/>
</dbReference>
<dbReference type="SUPFAM" id="SSF47473">
    <property type="entry name" value="EF-hand"/>
    <property type="match status" value="1"/>
</dbReference>
<evidence type="ECO:0000313" key="4">
    <source>
        <dbReference type="EMBL" id="CAF3797054.1"/>
    </source>
</evidence>
<feature type="domain" description="EF-hand" evidence="2">
    <location>
        <begin position="114"/>
        <end position="149"/>
    </location>
</feature>
<evidence type="ECO:0000313" key="3">
    <source>
        <dbReference type="EMBL" id="CAF1135071.1"/>
    </source>
</evidence>
<dbReference type="InterPro" id="IPR018247">
    <property type="entry name" value="EF_Hand_1_Ca_BS"/>
</dbReference>
<dbReference type="EMBL" id="CAJNOT010001048">
    <property type="protein sequence ID" value="CAF1135071.1"/>
    <property type="molecule type" value="Genomic_DNA"/>
</dbReference>
<dbReference type="EMBL" id="CAJOBD010001413">
    <property type="protein sequence ID" value="CAF3797054.1"/>
    <property type="molecule type" value="Genomic_DNA"/>
</dbReference>
<dbReference type="PROSITE" id="PS00018">
    <property type="entry name" value="EF_HAND_1"/>
    <property type="match status" value="1"/>
</dbReference>
<name>A0A814RNQ0_9BILA</name>
<dbReference type="Proteomes" id="UP000663864">
    <property type="component" value="Unassembled WGS sequence"/>
</dbReference>
<evidence type="ECO:0000313" key="5">
    <source>
        <dbReference type="Proteomes" id="UP000663864"/>
    </source>
</evidence>
<dbReference type="Gene3D" id="1.10.238.10">
    <property type="entry name" value="EF-hand"/>
    <property type="match status" value="1"/>
</dbReference>
<dbReference type="PROSITE" id="PS50222">
    <property type="entry name" value="EF_HAND_2"/>
    <property type="match status" value="1"/>
</dbReference>
<proteinExistence type="predicted"/>
<comment type="caution">
    <text evidence="3">The sequence shown here is derived from an EMBL/GenBank/DDBJ whole genome shotgun (WGS) entry which is preliminary data.</text>
</comment>
<dbReference type="AlphaFoldDB" id="A0A814RNQ0"/>
<sequence length="150" mass="17341">MGNNFKRKKRTAQVAPQQAVVYLYPQQQAVRYNPALGQWQQQVTYGGASISPINTSQPIYENDSFLSNLTGWSVEDIKRLREEFINYTNQYGLVDRDGFRRLFVASLLNTTWQGLELNTESVFRYFDLNQSGALDFNEYIMACLRMTNGM</sequence>
<reference evidence="3" key="1">
    <citation type="submission" date="2021-02" db="EMBL/GenBank/DDBJ databases">
        <authorList>
            <person name="Nowell W R."/>
        </authorList>
    </citation>
    <scope>NUCLEOTIDE SEQUENCE</scope>
</reference>
<keyword evidence="1" id="KW-0106">Calcium</keyword>
<evidence type="ECO:0000256" key="1">
    <source>
        <dbReference type="ARBA" id="ARBA00022837"/>
    </source>
</evidence>
<dbReference type="InterPro" id="IPR002048">
    <property type="entry name" value="EF_hand_dom"/>
</dbReference>
<evidence type="ECO:0000259" key="2">
    <source>
        <dbReference type="PROSITE" id="PS50222"/>
    </source>
</evidence>
<dbReference type="GO" id="GO:0005509">
    <property type="term" value="F:calcium ion binding"/>
    <property type="evidence" value="ECO:0007669"/>
    <property type="project" value="InterPro"/>
</dbReference>
<dbReference type="Proteomes" id="UP000663836">
    <property type="component" value="Unassembled WGS sequence"/>
</dbReference>